<name>A0ABW3REA7_9FLAO</name>
<reference evidence="3" key="1">
    <citation type="journal article" date="2019" name="Int. J. Syst. Evol. Microbiol.">
        <title>The Global Catalogue of Microorganisms (GCM) 10K type strain sequencing project: providing services to taxonomists for standard genome sequencing and annotation.</title>
        <authorList>
            <consortium name="The Broad Institute Genomics Platform"/>
            <consortium name="The Broad Institute Genome Sequencing Center for Infectious Disease"/>
            <person name="Wu L."/>
            <person name="Ma J."/>
        </authorList>
    </citation>
    <scope>NUCLEOTIDE SEQUENCE [LARGE SCALE GENOMIC DNA]</scope>
    <source>
        <strain evidence="3">CCUG 63246</strain>
    </source>
</reference>
<evidence type="ECO:0000256" key="1">
    <source>
        <dbReference type="SAM" id="SignalP"/>
    </source>
</evidence>
<accession>A0ABW3REA7</accession>
<dbReference type="EMBL" id="JBHTLJ010000004">
    <property type="protein sequence ID" value="MFD1163319.1"/>
    <property type="molecule type" value="Genomic_DNA"/>
</dbReference>
<dbReference type="Proteomes" id="UP001597163">
    <property type="component" value="Unassembled WGS sequence"/>
</dbReference>
<protein>
    <recommendedName>
        <fullName evidence="4">Lipoprotein</fullName>
    </recommendedName>
</protein>
<dbReference type="PROSITE" id="PS51257">
    <property type="entry name" value="PROKAR_LIPOPROTEIN"/>
    <property type="match status" value="1"/>
</dbReference>
<proteinExistence type="predicted"/>
<evidence type="ECO:0008006" key="4">
    <source>
        <dbReference type="Google" id="ProtNLM"/>
    </source>
</evidence>
<feature type="signal peptide" evidence="1">
    <location>
        <begin position="1"/>
        <end position="20"/>
    </location>
</feature>
<evidence type="ECO:0000313" key="2">
    <source>
        <dbReference type="EMBL" id="MFD1163319.1"/>
    </source>
</evidence>
<organism evidence="2 3">
    <name type="scientific">Hwangdonia seohaensis</name>
    <dbReference type="NCBI Taxonomy" id="1240727"/>
    <lineage>
        <taxon>Bacteria</taxon>
        <taxon>Pseudomonadati</taxon>
        <taxon>Bacteroidota</taxon>
        <taxon>Flavobacteriia</taxon>
        <taxon>Flavobacteriales</taxon>
        <taxon>Flavobacteriaceae</taxon>
        <taxon>Hwangdonia</taxon>
    </lineage>
</organism>
<feature type="chain" id="PRO_5045654521" description="Lipoprotein" evidence="1">
    <location>
        <begin position="21"/>
        <end position="228"/>
    </location>
</feature>
<evidence type="ECO:0000313" key="3">
    <source>
        <dbReference type="Proteomes" id="UP001597163"/>
    </source>
</evidence>
<keyword evidence="3" id="KW-1185">Reference proteome</keyword>
<gene>
    <name evidence="2" type="ORF">ACFQ2E_12865</name>
</gene>
<comment type="caution">
    <text evidence="2">The sequence shown here is derived from an EMBL/GenBank/DDBJ whole genome shotgun (WGS) entry which is preliminary data.</text>
</comment>
<dbReference type="RefSeq" id="WP_311941765.1">
    <property type="nucleotide sequence ID" value="NZ_JAVSCK010000004.1"/>
</dbReference>
<sequence length="228" mass="26525">MKNYKLLITCLGLVSLVIVACSDTVEKNNDEKNQREFYINHLEKELASNGVKNTSYFTVDYDNINFEGKTHSEVMANIDKVVHIFKENFETDNLYRLNRVNLLINIINQNKLIDKEIFYKKLVNAPTDDEKIEIYYNEQTKYFKELGRAKENGDYKLSNKIANKYAYLTILARDSHGNLILYKDDIPKTKENLSYSIKKYDVSIDKNTKSPESKNSTSVMYVNGIKVK</sequence>
<keyword evidence="1" id="KW-0732">Signal</keyword>